<feature type="region of interest" description="Disordered" evidence="2">
    <location>
        <begin position="499"/>
        <end position="535"/>
    </location>
</feature>
<feature type="region of interest" description="Disordered" evidence="2">
    <location>
        <begin position="441"/>
        <end position="482"/>
    </location>
</feature>
<reference evidence="3 4" key="1">
    <citation type="submission" date="2024-05" db="EMBL/GenBank/DDBJ databases">
        <title>Genome sequencing and assembly of Indian major carp, Cirrhinus mrigala (Hamilton, 1822).</title>
        <authorList>
            <person name="Mohindra V."/>
            <person name="Chowdhury L.M."/>
            <person name="Lal K."/>
            <person name="Jena J.K."/>
        </authorList>
    </citation>
    <scope>NUCLEOTIDE SEQUENCE [LARGE SCALE GENOMIC DNA]</scope>
    <source>
        <strain evidence="3">CM1030</strain>
        <tissue evidence="3">Blood</tissue>
    </source>
</reference>
<evidence type="ECO:0000256" key="2">
    <source>
        <dbReference type="SAM" id="MobiDB-lite"/>
    </source>
</evidence>
<feature type="non-terminal residue" evidence="3">
    <location>
        <position position="1"/>
    </location>
</feature>
<dbReference type="Proteomes" id="UP001529510">
    <property type="component" value="Unassembled WGS sequence"/>
</dbReference>
<proteinExistence type="predicted"/>
<evidence type="ECO:0000313" key="4">
    <source>
        <dbReference type="Proteomes" id="UP001529510"/>
    </source>
</evidence>
<dbReference type="SUPFAM" id="SSF47823">
    <property type="entry name" value="lambda integrase-like, N-terminal domain"/>
    <property type="match status" value="1"/>
</dbReference>
<name>A0ABD0MAL0_CIRMR</name>
<dbReference type="InterPro" id="IPR010998">
    <property type="entry name" value="Integrase_recombinase_N"/>
</dbReference>
<keyword evidence="1" id="KW-0238">DNA-binding</keyword>
<evidence type="ECO:0000313" key="3">
    <source>
        <dbReference type="EMBL" id="KAL0146492.1"/>
    </source>
</evidence>
<organism evidence="3 4">
    <name type="scientific">Cirrhinus mrigala</name>
    <name type="common">Mrigala</name>
    <dbReference type="NCBI Taxonomy" id="683832"/>
    <lineage>
        <taxon>Eukaryota</taxon>
        <taxon>Metazoa</taxon>
        <taxon>Chordata</taxon>
        <taxon>Craniata</taxon>
        <taxon>Vertebrata</taxon>
        <taxon>Euteleostomi</taxon>
        <taxon>Actinopterygii</taxon>
        <taxon>Neopterygii</taxon>
        <taxon>Teleostei</taxon>
        <taxon>Ostariophysi</taxon>
        <taxon>Cypriniformes</taxon>
        <taxon>Cyprinidae</taxon>
        <taxon>Labeoninae</taxon>
        <taxon>Labeonini</taxon>
        <taxon>Cirrhinus</taxon>
    </lineage>
</organism>
<feature type="region of interest" description="Disordered" evidence="2">
    <location>
        <begin position="274"/>
        <end position="311"/>
    </location>
</feature>
<evidence type="ECO:0000256" key="1">
    <source>
        <dbReference type="ARBA" id="ARBA00023125"/>
    </source>
</evidence>
<dbReference type="AlphaFoldDB" id="A0ABD0MAL0"/>
<dbReference type="PANTHER" id="PTHR33066">
    <property type="entry name" value="INTEGRASE_SAM-LIKE_N DOMAIN-CONTAINING PROTEIN"/>
    <property type="match status" value="1"/>
</dbReference>
<evidence type="ECO:0008006" key="5">
    <source>
        <dbReference type="Google" id="ProtNLM"/>
    </source>
</evidence>
<feature type="compositionally biased region" description="Basic and acidic residues" evidence="2">
    <location>
        <begin position="499"/>
        <end position="513"/>
    </location>
</feature>
<feature type="compositionally biased region" description="Low complexity" evidence="2">
    <location>
        <begin position="275"/>
        <end position="290"/>
    </location>
</feature>
<feature type="compositionally biased region" description="Polar residues" evidence="2">
    <location>
        <begin position="449"/>
        <end position="458"/>
    </location>
</feature>
<comment type="caution">
    <text evidence="3">The sequence shown here is derived from an EMBL/GenBank/DDBJ whole genome shotgun (WGS) entry which is preliminary data.</text>
</comment>
<accession>A0ABD0MAL0</accession>
<sequence length="858" mass="92653">SHPLTERAVFHISGPSAPGSVPERRYASSGLDSEPTFASAGTWEEGCPTAVTSVNAPLIPLAVRLGAWLELQSPSRWLIRTVRLGYAIQFARRPPKFRGILFHFCPLGHGCLCPACGDYSLTGERRNRACPSSRDEVGVLQLLLHRAQEERWVTANPGSLSVESVPSQAAVQNAHFETHPFVRSTPGLVCSHRPEGRLLSRLDIASTQTLSTVCFRGSSVSVQGAPIWPVPVPPRLYEGRGGCPEPAMVAGHFHPQLSRRLAHHGSLARSVVRTQGPGASAPQPSGPSGQPREEQTLPSDEMGMAPWHTPDWRFPAVSPPIQPVVRTCLPTGRSPLRSGLQACCGLHGCLHHGLGCCMQRASSLWLLDRTLTALEHQLPGVASRASRAALLSSDASLQAPHPLWRMATPPPDSPADLESIRRGPDRSVRLPRILPLPALLLPQRGSPRQGRTGTQLASGAQVRLSPSEPPCTDPVQDQGGRGAGSVDCVVLAHPDLVCRPHAPRDSPSLKDPLEEGPSFSGDGHNLAPASRSVEPACVASGRDTVDLSGLPQAVIETITQSRAPSTRQAYALRWGLFVDWCASRGEDPQRCPIAVVLSFLQEKLERRLSPSTLKVYDAAIAAHHNAVDGASIGKHQLVVRFLRGARRVNPPRPHLVPSWDLSVALQGLRGPPFEPLVSVELKFLSLKTALLTALASIKRIGDLQASSVDEACLEFGPADSHVILRPRPGYVPKVPTTPFRDQVVNLQALPPEEADPALALLSPVRALRIYVDRTRSFRRSEQLFVCFGGQQKGNAVSKQRLAHWVVDAISLAYESQGEPCPLGASLADICRAAGWATPNTFARFYNLRVEPVSSRVLR</sequence>
<dbReference type="EMBL" id="JAMKFB020000915">
    <property type="protein sequence ID" value="KAL0146492.1"/>
    <property type="molecule type" value="Genomic_DNA"/>
</dbReference>
<keyword evidence="4" id="KW-1185">Reference proteome</keyword>
<dbReference type="PANTHER" id="PTHR33066:SF2">
    <property type="entry name" value="FILAGGRIN-2-LIKE"/>
    <property type="match status" value="1"/>
</dbReference>
<protein>
    <recommendedName>
        <fullName evidence="5">Lambda-recombinase-like protein</fullName>
    </recommendedName>
</protein>
<gene>
    <name evidence="3" type="ORF">M9458_058123</name>
</gene>
<dbReference type="Gene3D" id="1.10.150.130">
    <property type="match status" value="1"/>
</dbReference>
<dbReference type="GO" id="GO:0003677">
    <property type="term" value="F:DNA binding"/>
    <property type="evidence" value="ECO:0007669"/>
    <property type="project" value="UniProtKB-KW"/>
</dbReference>